<accession>A0A238BVS0</accession>
<evidence type="ECO:0000313" key="3">
    <source>
        <dbReference type="Proteomes" id="UP000242913"/>
    </source>
</evidence>
<gene>
    <name evidence="2" type="ORF">X798_03592</name>
</gene>
<dbReference type="AlphaFoldDB" id="A0A238BVS0"/>
<evidence type="ECO:0000256" key="1">
    <source>
        <dbReference type="SAM" id="Phobius"/>
    </source>
</evidence>
<dbReference type="EMBL" id="KZ269994">
    <property type="protein sequence ID" value="OZC09431.1"/>
    <property type="molecule type" value="Genomic_DNA"/>
</dbReference>
<proteinExistence type="predicted"/>
<organism evidence="2 3">
    <name type="scientific">Onchocerca flexuosa</name>
    <dbReference type="NCBI Taxonomy" id="387005"/>
    <lineage>
        <taxon>Eukaryota</taxon>
        <taxon>Metazoa</taxon>
        <taxon>Ecdysozoa</taxon>
        <taxon>Nematoda</taxon>
        <taxon>Chromadorea</taxon>
        <taxon>Rhabditida</taxon>
        <taxon>Spirurina</taxon>
        <taxon>Spiruromorpha</taxon>
        <taxon>Filarioidea</taxon>
        <taxon>Onchocercidae</taxon>
        <taxon>Onchocerca</taxon>
    </lineage>
</organism>
<protein>
    <submittedName>
        <fullName evidence="2">Uncharacterized protein</fullName>
    </submittedName>
</protein>
<keyword evidence="1" id="KW-0472">Membrane</keyword>
<dbReference type="Proteomes" id="UP000242913">
    <property type="component" value="Unassembled WGS sequence"/>
</dbReference>
<evidence type="ECO:0000313" key="2">
    <source>
        <dbReference type="EMBL" id="OZC09431.1"/>
    </source>
</evidence>
<keyword evidence="1" id="KW-0812">Transmembrane</keyword>
<feature type="transmembrane region" description="Helical" evidence="1">
    <location>
        <begin position="12"/>
        <end position="33"/>
    </location>
</feature>
<reference evidence="2 3" key="1">
    <citation type="submission" date="2015-12" db="EMBL/GenBank/DDBJ databases">
        <title>Draft genome of the nematode, Onchocerca flexuosa.</title>
        <authorList>
            <person name="Mitreva M."/>
        </authorList>
    </citation>
    <scope>NUCLEOTIDE SEQUENCE [LARGE SCALE GENOMIC DNA]</scope>
    <source>
        <strain evidence="2">Red Deer</strain>
    </source>
</reference>
<keyword evidence="1" id="KW-1133">Transmembrane helix</keyword>
<sequence>MVKINREVGMPYLVDYTCLLFIFLAIPSPSSLIPKQPTLDKLRMYDRPNFDQKLWELFKVEITDGIEVRGTRYRVGGNEGEREEGKDRKDDGGCLLSGIFSAITFYDISGYISDKDYIFSDSGIGNSNLSYFENVALQREIEKEIDLDGNK</sequence>
<keyword evidence="3" id="KW-1185">Reference proteome</keyword>
<name>A0A238BVS0_9BILA</name>